<sequence length="107" mass="12543">MNKTDSIARRILGWKLNRWDRWYDYEKGIFIHESEFQPEQNLDHAMLIVEKLKKFGYTYKTNGVSEVSFNDVRATGETLSQAITNAAYSFIENNSVVNSTTIWRQLC</sequence>
<organism evidence="2 3">
    <name type="scientific">Neobacillus ginsengisoli</name>
    <dbReference type="NCBI Taxonomy" id="904295"/>
    <lineage>
        <taxon>Bacteria</taxon>
        <taxon>Bacillati</taxon>
        <taxon>Bacillota</taxon>
        <taxon>Bacilli</taxon>
        <taxon>Bacillales</taxon>
        <taxon>Bacillaceae</taxon>
        <taxon>Neobacillus</taxon>
    </lineage>
</organism>
<gene>
    <name evidence="2" type="ORF">J2S10_003429</name>
</gene>
<dbReference type="InterPro" id="IPR041270">
    <property type="entry name" value="Phage_ABA_S"/>
</dbReference>
<evidence type="ECO:0000313" key="3">
    <source>
        <dbReference type="Proteomes" id="UP001224122"/>
    </source>
</evidence>
<protein>
    <recommendedName>
        <fullName evidence="1">Phage ABA sandwich domain-containing protein</fullName>
    </recommendedName>
</protein>
<dbReference type="Pfam" id="PF18066">
    <property type="entry name" value="Phage_ABA_S"/>
    <property type="match status" value="1"/>
</dbReference>
<keyword evidence="3" id="KW-1185">Reference proteome</keyword>
<dbReference type="RefSeq" id="WP_307409877.1">
    <property type="nucleotide sequence ID" value="NZ_JAUSTW010000005.1"/>
</dbReference>
<feature type="domain" description="Phage ABA sandwich" evidence="1">
    <location>
        <begin position="6"/>
        <end position="88"/>
    </location>
</feature>
<accession>A0ABT9XXN9</accession>
<dbReference type="Proteomes" id="UP001224122">
    <property type="component" value="Unassembled WGS sequence"/>
</dbReference>
<dbReference type="EMBL" id="JAUSTW010000005">
    <property type="protein sequence ID" value="MDQ0200246.1"/>
    <property type="molecule type" value="Genomic_DNA"/>
</dbReference>
<name>A0ABT9XXN9_9BACI</name>
<evidence type="ECO:0000259" key="1">
    <source>
        <dbReference type="Pfam" id="PF18066"/>
    </source>
</evidence>
<comment type="caution">
    <text evidence="2">The sequence shown here is derived from an EMBL/GenBank/DDBJ whole genome shotgun (WGS) entry which is preliminary data.</text>
</comment>
<proteinExistence type="predicted"/>
<reference evidence="2 3" key="1">
    <citation type="submission" date="2023-07" db="EMBL/GenBank/DDBJ databases">
        <title>Genomic Encyclopedia of Type Strains, Phase IV (KMG-IV): sequencing the most valuable type-strain genomes for metagenomic binning, comparative biology and taxonomic classification.</title>
        <authorList>
            <person name="Goeker M."/>
        </authorList>
    </citation>
    <scope>NUCLEOTIDE SEQUENCE [LARGE SCALE GENOMIC DNA]</scope>
    <source>
        <strain evidence="2 3">DSM 27594</strain>
    </source>
</reference>
<evidence type="ECO:0000313" key="2">
    <source>
        <dbReference type="EMBL" id="MDQ0200246.1"/>
    </source>
</evidence>